<accession>X1AF61</accession>
<feature type="non-terminal residue" evidence="1">
    <location>
        <position position="1"/>
    </location>
</feature>
<sequence>YDGEWHKFSFYMDFTLNHAYIWFDEENETLLNYTCRSLSLCTTSPTGAGSHFLLQGNFAAQNPNDVAFHAIDDLEIWDSLKSVSGVTPPTLDTATISSNGLVLTLVFDETVYQGSGYDDSDWDIDASVTGSNIGMTYVSGDGTDTHVYTIASEIQDGETVNIDFNGDTNSEEDGDGDDLEAIVSDAVINNSEQFELPELLSSTISANGSTLTLVYDVVTSQGVSYNDSDFDLDASVSGNNISIVYVSGNNTTTHIYTIVSTILENEIVNIDFNGDADSIENPIGGDLVTIVSDPVVNNSNYETDPPVFTGSGPTSALTCDVDPESKTLTATTDEAATVKYDTSDVAYDSMSYTFDTTGATSHSHVLSGLACDSSYTYYLRGMDGNGNKSGSSEVVTFSINAADPGDVQDFSGCEFNAVGYNQ</sequence>
<reference evidence="1" key="1">
    <citation type="journal article" date="2014" name="Front. Microbiol.">
        <title>High frequency of phylogenetically diverse reductive dehalogenase-homologous genes in deep subseafloor sedimentary metagenomes.</title>
        <authorList>
            <person name="Kawai M."/>
            <person name="Futagami T."/>
            <person name="Toyoda A."/>
            <person name="Takaki Y."/>
            <person name="Nishi S."/>
            <person name="Hori S."/>
            <person name="Arai W."/>
            <person name="Tsubouchi T."/>
            <person name="Morono Y."/>
            <person name="Uchiyama I."/>
            <person name="Ito T."/>
            <person name="Fujiyama A."/>
            <person name="Inagaki F."/>
            <person name="Takami H."/>
        </authorList>
    </citation>
    <scope>NUCLEOTIDE SEQUENCE</scope>
    <source>
        <strain evidence="1">Expedition CK06-06</strain>
    </source>
</reference>
<proteinExistence type="predicted"/>
<name>X1AF61_9ZZZZ</name>
<evidence type="ECO:0008006" key="2">
    <source>
        <dbReference type="Google" id="ProtNLM"/>
    </source>
</evidence>
<evidence type="ECO:0000313" key="1">
    <source>
        <dbReference type="EMBL" id="GAG58746.1"/>
    </source>
</evidence>
<dbReference type="EMBL" id="BART01007494">
    <property type="protein sequence ID" value="GAG58746.1"/>
    <property type="molecule type" value="Genomic_DNA"/>
</dbReference>
<protein>
    <recommendedName>
        <fullName evidence="2">Fibronectin type-III domain-containing protein</fullName>
    </recommendedName>
</protein>
<organism evidence="1">
    <name type="scientific">marine sediment metagenome</name>
    <dbReference type="NCBI Taxonomy" id="412755"/>
    <lineage>
        <taxon>unclassified sequences</taxon>
        <taxon>metagenomes</taxon>
        <taxon>ecological metagenomes</taxon>
    </lineage>
</organism>
<gene>
    <name evidence="1" type="ORF">S01H4_17044</name>
</gene>
<dbReference type="AlphaFoldDB" id="X1AF61"/>
<comment type="caution">
    <text evidence="1">The sequence shown here is derived from an EMBL/GenBank/DDBJ whole genome shotgun (WGS) entry which is preliminary data.</text>
</comment>